<dbReference type="InterPro" id="IPR029063">
    <property type="entry name" value="SAM-dependent_MTases_sf"/>
</dbReference>
<organism evidence="5 6">
    <name type="scientific">Parasitella parasitica</name>
    <dbReference type="NCBI Taxonomy" id="35722"/>
    <lineage>
        <taxon>Eukaryota</taxon>
        <taxon>Fungi</taxon>
        <taxon>Fungi incertae sedis</taxon>
        <taxon>Mucoromycota</taxon>
        <taxon>Mucoromycotina</taxon>
        <taxon>Mucoromycetes</taxon>
        <taxon>Mucorales</taxon>
        <taxon>Mucorineae</taxon>
        <taxon>Mucoraceae</taxon>
        <taxon>Parasitella</taxon>
    </lineage>
</organism>
<keyword evidence="1" id="KW-0597">Phosphoprotein</keyword>
<keyword evidence="2" id="KW-0489">Methyltransferase</keyword>
<dbReference type="CDD" id="cd02440">
    <property type="entry name" value="AdoMet_MTases"/>
    <property type="match status" value="1"/>
</dbReference>
<reference evidence="5 6" key="1">
    <citation type="submission" date="2014-09" db="EMBL/GenBank/DDBJ databases">
        <authorList>
            <person name="Ellenberger Sabrina"/>
        </authorList>
    </citation>
    <scope>NUCLEOTIDE SEQUENCE [LARGE SCALE GENOMIC DNA]</scope>
    <source>
        <strain evidence="5 6">CBS 412.66</strain>
    </source>
</reference>
<keyword evidence="4" id="KW-0949">S-adenosyl-L-methionine</keyword>
<evidence type="ECO:0000313" key="5">
    <source>
        <dbReference type="EMBL" id="CEP19726.1"/>
    </source>
</evidence>
<evidence type="ECO:0000256" key="1">
    <source>
        <dbReference type="ARBA" id="ARBA00022553"/>
    </source>
</evidence>
<sequence>MLASFNQDIVSFVLRELSNIFSLHFERLKREQGFSCMFRDHPGALIRVLNALIIKETSFSFSSSFTNSSKYNMGEELKQDIDWEEKWQSGNTFWDAGEPSPALTELIQNEETKKLIPEHGRGLVPGCGSGYDVVFLATKTRHMTGMDFSQTCVDKLLKDHPNAAAKNYDFVCDDFYKFTAPEEGYVLAYDYTFLCAMEPYMRPAWAKKYSEIIHKDGVLITLMFPIDGHEGGPPFAVTQELYYELLSDNFDLVFIKDAIGHPSRIGKEKIAIWKRK</sequence>
<dbReference type="PROSITE" id="PS51585">
    <property type="entry name" value="SAM_MT_TPMT"/>
    <property type="match status" value="1"/>
</dbReference>
<evidence type="ECO:0000256" key="4">
    <source>
        <dbReference type="ARBA" id="ARBA00022691"/>
    </source>
</evidence>
<evidence type="ECO:0000256" key="2">
    <source>
        <dbReference type="ARBA" id="ARBA00022603"/>
    </source>
</evidence>
<evidence type="ECO:0008006" key="7">
    <source>
        <dbReference type="Google" id="ProtNLM"/>
    </source>
</evidence>
<dbReference type="AlphaFoldDB" id="A0A0B7NM61"/>
<dbReference type="Gene3D" id="3.40.50.150">
    <property type="entry name" value="Vaccinia Virus protein VP39"/>
    <property type="match status" value="1"/>
</dbReference>
<dbReference type="PANTHER" id="PTHR32183:SF11">
    <property type="entry name" value="THIOL METHYLTRANSFERASE 2-RELATED"/>
    <property type="match status" value="1"/>
</dbReference>
<keyword evidence="6" id="KW-1185">Reference proteome</keyword>
<dbReference type="SUPFAM" id="SSF53335">
    <property type="entry name" value="S-adenosyl-L-methionine-dependent methyltransferases"/>
    <property type="match status" value="1"/>
</dbReference>
<dbReference type="Pfam" id="PF05724">
    <property type="entry name" value="TPMT"/>
    <property type="match status" value="1"/>
</dbReference>
<dbReference type="InterPro" id="IPR008854">
    <property type="entry name" value="TPMT"/>
</dbReference>
<accession>A0A0B7NM61</accession>
<dbReference type="PANTHER" id="PTHR32183">
    <property type="match status" value="1"/>
</dbReference>
<proteinExistence type="predicted"/>
<dbReference type="STRING" id="35722.A0A0B7NM61"/>
<dbReference type="GO" id="GO:0008757">
    <property type="term" value="F:S-adenosylmethionine-dependent methyltransferase activity"/>
    <property type="evidence" value="ECO:0007669"/>
    <property type="project" value="InterPro"/>
</dbReference>
<name>A0A0B7NM61_9FUNG</name>
<dbReference type="EMBL" id="LN734067">
    <property type="protein sequence ID" value="CEP19726.1"/>
    <property type="molecule type" value="Genomic_DNA"/>
</dbReference>
<keyword evidence="3" id="KW-0808">Transferase</keyword>
<dbReference type="GO" id="GO:0032259">
    <property type="term" value="P:methylation"/>
    <property type="evidence" value="ECO:0007669"/>
    <property type="project" value="UniProtKB-KW"/>
</dbReference>
<dbReference type="OrthoDB" id="276151at2759"/>
<protein>
    <recommendedName>
        <fullName evidence="7">Methyltransferase domain-containing protein</fullName>
    </recommendedName>
</protein>
<evidence type="ECO:0000256" key="3">
    <source>
        <dbReference type="ARBA" id="ARBA00022679"/>
    </source>
</evidence>
<evidence type="ECO:0000313" key="6">
    <source>
        <dbReference type="Proteomes" id="UP000054107"/>
    </source>
</evidence>
<dbReference type="Proteomes" id="UP000054107">
    <property type="component" value="Unassembled WGS sequence"/>
</dbReference>
<gene>
    <name evidence="5" type="primary">PARPA_14042.1 scaffold 47526</name>
</gene>